<reference evidence="3 4" key="1">
    <citation type="submission" date="2020-10" db="EMBL/GenBank/DDBJ databases">
        <title>Connecting structure to function with the recovery of over 1000 high-quality activated sludge metagenome-assembled genomes encoding full-length rRNA genes using long-read sequencing.</title>
        <authorList>
            <person name="Singleton C.M."/>
            <person name="Petriglieri F."/>
            <person name="Kristensen J.M."/>
            <person name="Kirkegaard R.H."/>
            <person name="Michaelsen T.Y."/>
            <person name="Andersen M.H."/>
            <person name="Karst S.M."/>
            <person name="Dueholm M.S."/>
            <person name="Nielsen P.H."/>
            <person name="Albertsen M."/>
        </authorList>
    </citation>
    <scope>NUCLEOTIDE SEQUENCE [LARGE SCALE GENOMIC DNA]</scope>
    <source>
        <strain evidence="3">Lyne_18-Q3-R50-59_MAXAC.006</strain>
    </source>
</reference>
<evidence type="ECO:0000256" key="1">
    <source>
        <dbReference type="SAM" id="MobiDB-lite"/>
    </source>
</evidence>
<accession>A0A936TDB2</accession>
<dbReference type="Proteomes" id="UP000727993">
    <property type="component" value="Unassembled WGS sequence"/>
</dbReference>
<proteinExistence type="predicted"/>
<evidence type="ECO:0008006" key="5">
    <source>
        <dbReference type="Google" id="ProtNLM"/>
    </source>
</evidence>
<feature type="region of interest" description="Disordered" evidence="1">
    <location>
        <begin position="38"/>
        <end position="59"/>
    </location>
</feature>
<evidence type="ECO:0000313" key="3">
    <source>
        <dbReference type="EMBL" id="MBK9295887.1"/>
    </source>
</evidence>
<keyword evidence="2" id="KW-0732">Signal</keyword>
<name>A0A936TDB2_9ACTN</name>
<dbReference type="AlphaFoldDB" id="A0A936TDB2"/>
<feature type="signal peptide" evidence="2">
    <location>
        <begin position="1"/>
        <end position="39"/>
    </location>
</feature>
<comment type="caution">
    <text evidence="3">The sequence shown here is derived from an EMBL/GenBank/DDBJ whole genome shotgun (WGS) entry which is preliminary data.</text>
</comment>
<dbReference type="EMBL" id="JADJZA010000001">
    <property type="protein sequence ID" value="MBK9295887.1"/>
    <property type="molecule type" value="Genomic_DNA"/>
</dbReference>
<sequence length="209" mass="21703">MFQRTPDNDRPTRSRSRRMAAGASLVAVVALLGASCGNASDEKADTDNTESTTRASGVDGFEFTSPDGDYAVTFPSEPTAQPTPVQLPGGQTIEVPLQVASAATSEYTAAAITYPADAPVNDDADQVLDGAVDGAVANVQGAELGESEDIEVDGRPGRRFDFSITQGGAEGRGEAIFVVDGQVLYQAIAVGEVDDADAHADFLDSFEIL</sequence>
<feature type="chain" id="PRO_5038646431" description="Lipoprotein" evidence="2">
    <location>
        <begin position="40"/>
        <end position="209"/>
    </location>
</feature>
<protein>
    <recommendedName>
        <fullName evidence="5">Lipoprotein</fullName>
    </recommendedName>
</protein>
<organism evidence="3 4">
    <name type="scientific">Candidatus Neomicrothrix subdominans</name>
    <dbReference type="NCBI Taxonomy" id="2954438"/>
    <lineage>
        <taxon>Bacteria</taxon>
        <taxon>Bacillati</taxon>
        <taxon>Actinomycetota</taxon>
        <taxon>Acidimicrobiia</taxon>
        <taxon>Acidimicrobiales</taxon>
        <taxon>Microthrixaceae</taxon>
        <taxon>Candidatus Neomicrothrix</taxon>
    </lineage>
</organism>
<gene>
    <name evidence="3" type="ORF">IPN02_03235</name>
</gene>
<evidence type="ECO:0000256" key="2">
    <source>
        <dbReference type="SAM" id="SignalP"/>
    </source>
</evidence>
<evidence type="ECO:0000313" key="4">
    <source>
        <dbReference type="Proteomes" id="UP000727993"/>
    </source>
</evidence>